<keyword evidence="1" id="KW-1133">Transmembrane helix</keyword>
<evidence type="ECO:0000313" key="2">
    <source>
        <dbReference type="EMBL" id="PUU75212.1"/>
    </source>
</evidence>
<evidence type="ECO:0000256" key="1">
    <source>
        <dbReference type="SAM" id="Phobius"/>
    </source>
</evidence>
<comment type="caution">
    <text evidence="2">The sequence shown here is derived from an EMBL/GenBank/DDBJ whole genome shotgun (WGS) entry which is preliminary data.</text>
</comment>
<keyword evidence="1" id="KW-0812">Transmembrane</keyword>
<keyword evidence="3" id="KW-1185">Reference proteome</keyword>
<proteinExistence type="predicted"/>
<name>A0A2T6ZIA6_TUBBO</name>
<keyword evidence="1" id="KW-0472">Membrane</keyword>
<feature type="transmembrane region" description="Helical" evidence="1">
    <location>
        <begin position="6"/>
        <end position="26"/>
    </location>
</feature>
<organism evidence="2 3">
    <name type="scientific">Tuber borchii</name>
    <name type="common">White truffle</name>
    <dbReference type="NCBI Taxonomy" id="42251"/>
    <lineage>
        <taxon>Eukaryota</taxon>
        <taxon>Fungi</taxon>
        <taxon>Dikarya</taxon>
        <taxon>Ascomycota</taxon>
        <taxon>Pezizomycotina</taxon>
        <taxon>Pezizomycetes</taxon>
        <taxon>Pezizales</taxon>
        <taxon>Tuberaceae</taxon>
        <taxon>Tuber</taxon>
    </lineage>
</organism>
<accession>A0A2T6ZIA6</accession>
<gene>
    <name evidence="2" type="ORF">B9Z19DRAFT_365446</name>
</gene>
<dbReference type="AlphaFoldDB" id="A0A2T6ZIA6"/>
<dbReference type="Proteomes" id="UP000244722">
    <property type="component" value="Unassembled WGS sequence"/>
</dbReference>
<reference evidence="2 3" key="1">
    <citation type="submission" date="2017-04" db="EMBL/GenBank/DDBJ databases">
        <title>Draft genome sequence of Tuber borchii Vittad., a whitish edible truffle.</title>
        <authorList>
            <consortium name="DOE Joint Genome Institute"/>
            <person name="Murat C."/>
            <person name="Kuo A."/>
            <person name="Barry K.W."/>
            <person name="Clum A."/>
            <person name="Dockter R.B."/>
            <person name="Fauchery L."/>
            <person name="Iotti M."/>
            <person name="Kohler A."/>
            <person name="Labutti K."/>
            <person name="Lindquist E.A."/>
            <person name="Lipzen A."/>
            <person name="Ohm R.A."/>
            <person name="Wang M."/>
            <person name="Grigoriev I.V."/>
            <person name="Zambonelli A."/>
            <person name="Martin F.M."/>
        </authorList>
    </citation>
    <scope>NUCLEOTIDE SEQUENCE [LARGE SCALE GENOMIC DNA]</scope>
    <source>
        <strain evidence="2 3">Tbo3840</strain>
    </source>
</reference>
<sequence length="84" mass="9885">MTTVLFCSIIMVGNYIGTVCTVRMFVDYIRRFRFRISIYPSIHPSQFTRINPFPLLRASFRVMISMVSYMRSIYSTRSSGRLNL</sequence>
<protein>
    <submittedName>
        <fullName evidence="2">Uncharacterized protein</fullName>
    </submittedName>
</protein>
<dbReference type="EMBL" id="NESQ01000244">
    <property type="protein sequence ID" value="PUU75212.1"/>
    <property type="molecule type" value="Genomic_DNA"/>
</dbReference>
<evidence type="ECO:0000313" key="3">
    <source>
        <dbReference type="Proteomes" id="UP000244722"/>
    </source>
</evidence>